<dbReference type="InterPro" id="IPR023089">
    <property type="entry name" value="YozE_SAM-like"/>
</dbReference>
<dbReference type="Proteomes" id="UP000317944">
    <property type="component" value="Unassembled WGS sequence"/>
</dbReference>
<feature type="domain" description="YozE SAM-like" evidence="1">
    <location>
        <begin position="2"/>
        <end position="65"/>
    </location>
</feature>
<protein>
    <recommendedName>
        <fullName evidence="1">YozE SAM-like domain-containing protein</fullName>
    </recommendedName>
</protein>
<organism evidence="2 3">
    <name type="scientific">Lysinibacillus sphaericus</name>
    <name type="common">Bacillus sphaericus</name>
    <dbReference type="NCBI Taxonomy" id="1421"/>
    <lineage>
        <taxon>Bacteria</taxon>
        <taxon>Bacillati</taxon>
        <taxon>Bacillota</taxon>
        <taxon>Bacilli</taxon>
        <taxon>Bacillales</taxon>
        <taxon>Bacillaceae</taxon>
        <taxon>Lysinibacillus</taxon>
    </lineage>
</organism>
<evidence type="ECO:0000313" key="3">
    <source>
        <dbReference type="Proteomes" id="UP000317944"/>
    </source>
</evidence>
<accession>A0A544U7D2</accession>
<name>A0A544U7D2_LYSSH</name>
<dbReference type="Pfam" id="PF06855">
    <property type="entry name" value="YozE_SAM_like"/>
    <property type="match status" value="2"/>
</dbReference>
<dbReference type="InterPro" id="IPR036806">
    <property type="entry name" value="YozE_SAM-like_sf"/>
</dbReference>
<proteinExistence type="predicted"/>
<feature type="domain" description="YozE SAM-like" evidence="1">
    <location>
        <begin position="71"/>
        <end position="133"/>
    </location>
</feature>
<dbReference type="EMBL" id="SADV01000041">
    <property type="protein sequence ID" value="TQR26865.1"/>
    <property type="molecule type" value="Genomic_DNA"/>
</dbReference>
<gene>
    <name evidence="2" type="ORF">C7Y47_24065</name>
</gene>
<dbReference type="OrthoDB" id="2300711at2"/>
<sequence>MTFKQWLKQYVNDDSPIGDLARDNELDPYFPNTNSYNKMYDYLLSQNASYLCLQSFEKAWHLYKNGGIKMSFKNWLVNSSDYSKYGWLTVDIENDKTFPNTNNYFEMFNYLVKNNAGEMSKRLFKEAWEEYNN</sequence>
<evidence type="ECO:0000259" key="1">
    <source>
        <dbReference type="Pfam" id="PF06855"/>
    </source>
</evidence>
<dbReference type="SUPFAM" id="SSF140652">
    <property type="entry name" value="YozE-like"/>
    <property type="match status" value="2"/>
</dbReference>
<comment type="caution">
    <text evidence="2">The sequence shown here is derived from an EMBL/GenBank/DDBJ whole genome shotgun (WGS) entry which is preliminary data.</text>
</comment>
<dbReference type="RefSeq" id="WP_142511054.1">
    <property type="nucleotide sequence ID" value="NZ_SADV01000041.1"/>
</dbReference>
<reference evidence="2 3" key="1">
    <citation type="submission" date="2018-03" db="EMBL/GenBank/DDBJ databases">
        <title>Aerobic endospore-forming bacteria genome sequencing and assembly.</title>
        <authorList>
            <person name="Cavalcante D.A."/>
            <person name="Driks A."/>
            <person name="Putonti C."/>
            <person name="De-Souza M.T."/>
        </authorList>
    </citation>
    <scope>NUCLEOTIDE SEQUENCE [LARGE SCALE GENOMIC DNA]</scope>
    <source>
        <strain evidence="2 3">SDF0037</strain>
    </source>
</reference>
<dbReference type="AlphaFoldDB" id="A0A544U7D2"/>
<dbReference type="Gene3D" id="1.10.150.260">
    <property type="entry name" value="YozE SAM-like"/>
    <property type="match status" value="2"/>
</dbReference>
<evidence type="ECO:0000313" key="2">
    <source>
        <dbReference type="EMBL" id="TQR26865.1"/>
    </source>
</evidence>